<dbReference type="PROSITE" id="PS52041">
    <property type="entry name" value="TOPO_IIB"/>
    <property type="match status" value="1"/>
</dbReference>
<dbReference type="EMBL" id="AHZU02001158">
    <property type="protein sequence ID" value="KFG35567.1"/>
    <property type="molecule type" value="Genomic_DNA"/>
</dbReference>
<comment type="caution">
    <text evidence="13">The sequence shown here is derived from an EMBL/GenBank/DDBJ whole genome shotgun (WGS) entry which is preliminary data.</text>
</comment>
<keyword evidence="5" id="KW-0479">Metal-binding</keyword>
<feature type="domain" description="Spo11/DNA topoisomerase VI subunit A N-terminal" evidence="11">
    <location>
        <begin position="63"/>
        <end position="124"/>
    </location>
</feature>
<evidence type="ECO:0000256" key="2">
    <source>
        <dbReference type="ARBA" id="ARBA00001946"/>
    </source>
</evidence>
<dbReference type="Pfam" id="PF04406">
    <property type="entry name" value="TP6A_N"/>
    <property type="match status" value="1"/>
</dbReference>
<evidence type="ECO:0000313" key="14">
    <source>
        <dbReference type="Proteomes" id="UP000028837"/>
    </source>
</evidence>
<dbReference type="VEuPathDB" id="ToxoDB:TGDOM2_253480"/>
<sequence>MNVVYEAGFRIKAKQRQHSAPIKHILEEHILRVVGWFANRDVDHLTRLTKAERTERLRTFGIKKLTWVLSLLDQIHGLLMTNRAATQRELFYGLVNVFDTQAQVNAQLQQIVSWLEIPRDSLNVFASQKGLVAGMLTFVKGSLTLDCRRTGTGVLISETLVEVDRLESHASYIIVVEKDAIFQTLCEQQIWNIIPCILITGKGFPDFVTRKLLRCLQMSLNIECGYVGDFDPHGISIFLSYQHGSRAFEGPLVRCAVLHWIGLCFEDLEQLPVDVRLPLLSRDRALLKSLLVHPKIRDCERLQAQCSFMMEHDTKFEIEAITCLGFEYLARYYIPSKILKRTWI</sequence>
<dbReference type="GO" id="GO:0042138">
    <property type="term" value="P:meiotic DNA double-strand break formation"/>
    <property type="evidence" value="ECO:0007669"/>
    <property type="project" value="TreeGrafter"/>
</dbReference>
<dbReference type="GO" id="GO:0000228">
    <property type="term" value="C:nuclear chromosome"/>
    <property type="evidence" value="ECO:0007669"/>
    <property type="project" value="TreeGrafter"/>
</dbReference>
<dbReference type="InterPro" id="IPR004085">
    <property type="entry name" value="TopoVI_A"/>
</dbReference>
<feature type="domain" description="Topoisomerase 6 subunit A/Spo11 TOPRIM" evidence="12">
    <location>
        <begin position="172"/>
        <end position="338"/>
    </location>
</feature>
<dbReference type="GO" id="GO:0006265">
    <property type="term" value="P:DNA topological change"/>
    <property type="evidence" value="ECO:0007669"/>
    <property type="project" value="InterPro"/>
</dbReference>
<accession>A0A086JTU9</accession>
<feature type="active site" description="O-(5'-phospho-DNA)-tyrosine intermediate" evidence="10">
    <location>
        <position position="92"/>
    </location>
</feature>
<protein>
    <recommendedName>
        <fullName evidence="4">DNA topoisomerase (ATP-hydrolyzing)</fullName>
        <ecNumber evidence="4">5.6.2.2</ecNumber>
    </recommendedName>
</protein>
<dbReference type="InterPro" id="IPR034136">
    <property type="entry name" value="TOPRIM_Topo6A/Spo11"/>
</dbReference>
<dbReference type="AlphaFoldDB" id="A0A086JTU9"/>
<evidence type="ECO:0000256" key="8">
    <source>
        <dbReference type="ARBA" id="ARBA00023125"/>
    </source>
</evidence>
<dbReference type="Gene3D" id="1.10.10.10">
    <property type="entry name" value="Winged helix-like DNA-binding domain superfamily/Winged helix DNA-binding domain"/>
    <property type="match status" value="1"/>
</dbReference>
<dbReference type="PANTHER" id="PTHR10848">
    <property type="entry name" value="MEIOTIC RECOMBINATION PROTEIN SPO11"/>
    <property type="match status" value="1"/>
</dbReference>
<keyword evidence="9 10" id="KW-0413">Isomerase</keyword>
<dbReference type="InterPro" id="IPR013049">
    <property type="entry name" value="Spo11/TopoVI_A_N"/>
</dbReference>
<dbReference type="GO" id="GO:0000706">
    <property type="term" value="P:meiotic DNA double-strand break processing"/>
    <property type="evidence" value="ECO:0007669"/>
    <property type="project" value="TreeGrafter"/>
</dbReference>
<reference evidence="13 14" key="1">
    <citation type="submission" date="2014-02" db="EMBL/GenBank/DDBJ databases">
        <authorList>
            <person name="Sibley D."/>
            <person name="Venepally P."/>
            <person name="Karamycheva S."/>
            <person name="Hadjithomas M."/>
            <person name="Khan A."/>
            <person name="Brunk B."/>
            <person name="Roos D."/>
            <person name="Caler E."/>
            <person name="Lorenzi H."/>
        </authorList>
    </citation>
    <scope>NUCLEOTIDE SEQUENCE [LARGE SCALE GENOMIC DNA]</scope>
    <source>
        <strain evidence="13 14">GAB2-2007-GAL-DOM2</strain>
    </source>
</reference>
<dbReference type="InterPro" id="IPR002815">
    <property type="entry name" value="Spo11/TopoVI_A"/>
</dbReference>
<dbReference type="GO" id="GO:0003918">
    <property type="term" value="F:DNA topoisomerase type II (double strand cut, ATP-hydrolyzing) activity"/>
    <property type="evidence" value="ECO:0007669"/>
    <property type="project" value="UniProtKB-UniRule"/>
</dbReference>
<proteinExistence type="inferred from homology"/>
<evidence type="ECO:0000259" key="11">
    <source>
        <dbReference type="Pfam" id="PF04406"/>
    </source>
</evidence>
<dbReference type="PRINTS" id="PR01552">
    <property type="entry name" value="TPISMRASE6A"/>
</dbReference>
<dbReference type="Gene3D" id="3.40.1360.10">
    <property type="match status" value="1"/>
</dbReference>
<dbReference type="PRINTS" id="PR01550">
    <property type="entry name" value="TOP6AFAMILY"/>
</dbReference>
<gene>
    <name evidence="13" type="ORF">TGDOM2_253480</name>
</gene>
<evidence type="ECO:0000259" key="12">
    <source>
        <dbReference type="Pfam" id="PF21180"/>
    </source>
</evidence>
<evidence type="ECO:0000256" key="7">
    <source>
        <dbReference type="ARBA" id="ARBA00023029"/>
    </source>
</evidence>
<dbReference type="GO" id="GO:0005524">
    <property type="term" value="F:ATP binding"/>
    <property type="evidence" value="ECO:0007669"/>
    <property type="project" value="InterPro"/>
</dbReference>
<dbReference type="OrthoDB" id="5377392at2759"/>
<dbReference type="PANTHER" id="PTHR10848:SF0">
    <property type="entry name" value="MEIOTIC RECOMBINATION PROTEIN SPO11"/>
    <property type="match status" value="1"/>
</dbReference>
<dbReference type="GO" id="GO:0003677">
    <property type="term" value="F:DNA binding"/>
    <property type="evidence" value="ECO:0007669"/>
    <property type="project" value="UniProtKB-UniRule"/>
</dbReference>
<evidence type="ECO:0000256" key="4">
    <source>
        <dbReference type="ARBA" id="ARBA00012895"/>
    </source>
</evidence>
<evidence type="ECO:0000256" key="10">
    <source>
        <dbReference type="PROSITE-ProRule" id="PRU01385"/>
    </source>
</evidence>
<dbReference type="Pfam" id="PF21180">
    <property type="entry name" value="TOP6A-Spo11_Toprim"/>
    <property type="match status" value="1"/>
</dbReference>
<keyword evidence="6" id="KW-0460">Magnesium</keyword>
<keyword evidence="8 10" id="KW-0238">DNA-binding</keyword>
<dbReference type="SUPFAM" id="SSF56726">
    <property type="entry name" value="DNA topoisomerase IV, alpha subunit"/>
    <property type="match status" value="1"/>
</dbReference>
<name>A0A086JTU9_TOXGO</name>
<evidence type="ECO:0000256" key="5">
    <source>
        <dbReference type="ARBA" id="ARBA00022723"/>
    </source>
</evidence>
<dbReference type="GO" id="GO:0007131">
    <property type="term" value="P:reciprocal meiotic recombination"/>
    <property type="evidence" value="ECO:0007669"/>
    <property type="project" value="TreeGrafter"/>
</dbReference>
<evidence type="ECO:0000256" key="9">
    <source>
        <dbReference type="ARBA" id="ARBA00023235"/>
    </source>
</evidence>
<evidence type="ECO:0000256" key="6">
    <source>
        <dbReference type="ARBA" id="ARBA00022842"/>
    </source>
</evidence>
<evidence type="ECO:0000256" key="3">
    <source>
        <dbReference type="ARBA" id="ARBA00006559"/>
    </source>
</evidence>
<dbReference type="CDD" id="cd00223">
    <property type="entry name" value="TOPRIM_TopoIIB_SPO"/>
    <property type="match status" value="1"/>
</dbReference>
<comment type="catalytic activity">
    <reaction evidence="1 10">
        <text>ATP-dependent breakage, passage and rejoining of double-stranded DNA.</text>
        <dbReference type="EC" id="5.6.2.2"/>
    </reaction>
</comment>
<keyword evidence="7 10" id="KW-0799">Topoisomerase</keyword>
<dbReference type="InterPro" id="IPR036388">
    <property type="entry name" value="WH-like_DNA-bd_sf"/>
</dbReference>
<comment type="cofactor">
    <cofactor evidence="2">
        <name>Mg(2+)</name>
        <dbReference type="ChEBI" id="CHEBI:18420"/>
    </cofactor>
</comment>
<comment type="similarity">
    <text evidence="3 10">Belongs to the TOP6A family.</text>
</comment>
<dbReference type="InterPro" id="IPR036078">
    <property type="entry name" value="Spo11/TopoVI_A_sf"/>
</dbReference>
<dbReference type="EC" id="5.6.2.2" evidence="4"/>
<dbReference type="GO" id="GO:0046872">
    <property type="term" value="F:metal ion binding"/>
    <property type="evidence" value="ECO:0007669"/>
    <property type="project" value="UniProtKB-KW"/>
</dbReference>
<evidence type="ECO:0000256" key="1">
    <source>
        <dbReference type="ARBA" id="ARBA00000185"/>
    </source>
</evidence>
<dbReference type="Proteomes" id="UP000028837">
    <property type="component" value="Unassembled WGS sequence"/>
</dbReference>
<evidence type="ECO:0000313" key="13">
    <source>
        <dbReference type="EMBL" id="KFG35567.1"/>
    </source>
</evidence>
<organism evidence="13 14">
    <name type="scientific">Toxoplasma gondii GAB2-2007-GAL-DOM2</name>
    <dbReference type="NCBI Taxonomy" id="1130820"/>
    <lineage>
        <taxon>Eukaryota</taxon>
        <taxon>Sar</taxon>
        <taxon>Alveolata</taxon>
        <taxon>Apicomplexa</taxon>
        <taxon>Conoidasida</taxon>
        <taxon>Coccidia</taxon>
        <taxon>Eucoccidiorida</taxon>
        <taxon>Eimeriorina</taxon>
        <taxon>Sarcocystidae</taxon>
        <taxon>Toxoplasma</taxon>
    </lineage>
</organism>